<keyword evidence="3" id="KW-1185">Reference proteome</keyword>
<feature type="region of interest" description="Disordered" evidence="1">
    <location>
        <begin position="251"/>
        <end position="284"/>
    </location>
</feature>
<organism evidence="2 3">
    <name type="scientific">Purpureocillium lilacinum</name>
    <name type="common">Paecilomyces lilacinus</name>
    <dbReference type="NCBI Taxonomy" id="33203"/>
    <lineage>
        <taxon>Eukaryota</taxon>
        <taxon>Fungi</taxon>
        <taxon>Dikarya</taxon>
        <taxon>Ascomycota</taxon>
        <taxon>Pezizomycotina</taxon>
        <taxon>Sordariomycetes</taxon>
        <taxon>Hypocreomycetidae</taxon>
        <taxon>Hypocreales</taxon>
        <taxon>Ophiocordycipitaceae</taxon>
        <taxon>Purpureocillium</taxon>
    </lineage>
</organism>
<gene>
    <name evidence="2" type="ORF">Purlil1_14218</name>
</gene>
<evidence type="ECO:0000256" key="1">
    <source>
        <dbReference type="SAM" id="MobiDB-lite"/>
    </source>
</evidence>
<dbReference type="EMBL" id="JAWRVI010000566">
    <property type="protein sequence ID" value="KAK4062168.1"/>
    <property type="molecule type" value="Genomic_DNA"/>
</dbReference>
<proteinExistence type="predicted"/>
<accession>A0ABR0BBX8</accession>
<feature type="region of interest" description="Disordered" evidence="1">
    <location>
        <begin position="50"/>
        <end position="126"/>
    </location>
</feature>
<comment type="caution">
    <text evidence="2">The sequence shown here is derived from an EMBL/GenBank/DDBJ whole genome shotgun (WGS) entry which is preliminary data.</text>
</comment>
<sequence length="376" mass="40583">MPSGPPVLALNRTEPFLAVRANPPAHERKTIAIRVDVSRPKLIRCLATGAGNTGVEPSHASQARLNAPKPGRNDEQPAAAPPDLRPSTGLGDVPRPRPHRARSKDPDASSDVGRDNQLPPPHSLQGGLAVLRMPETNAHPQQSPAVGVDQYHEHAVCHSADPARDATGLRCHVFADNQPANPDRSHVPHDSRVLPSQEGGRGHPIQQTRTLQSQSSAVGAIGPLGLWHSLDKQGCNRSDDDDGIAPCGSPLTVHRDSTGLSRGPFLVPPRQGKPTERKSEAQPTVRYPEEPDAGRIVRKVADKFRADVRRGHANLVAYVLDSTPATNRWYGGRDLFASVGGEAAQKGHNTMEIKFWGKRVSNLPAPARTWMRNNTC</sequence>
<name>A0ABR0BBX8_PURLI</name>
<feature type="compositionally biased region" description="Basic and acidic residues" evidence="1">
    <location>
        <begin position="183"/>
        <end position="192"/>
    </location>
</feature>
<evidence type="ECO:0000313" key="3">
    <source>
        <dbReference type="Proteomes" id="UP001287286"/>
    </source>
</evidence>
<reference evidence="2 3" key="1">
    <citation type="journal article" date="2024" name="Microbiol. Resour. Announc.">
        <title>Genome annotations for the ascomycete fungi Trichoderma harzianum, Trichoderma aggressivum, and Purpureocillium lilacinum.</title>
        <authorList>
            <person name="Beijen E.P.W."/>
            <person name="Ohm R.A."/>
        </authorList>
    </citation>
    <scope>NUCLEOTIDE SEQUENCE [LARGE SCALE GENOMIC DNA]</scope>
    <source>
        <strain evidence="2 3">CBS 150709</strain>
    </source>
</reference>
<protein>
    <submittedName>
        <fullName evidence="2">Uncharacterized protein</fullName>
    </submittedName>
</protein>
<evidence type="ECO:0000313" key="2">
    <source>
        <dbReference type="EMBL" id="KAK4062168.1"/>
    </source>
</evidence>
<feature type="region of interest" description="Disordered" evidence="1">
    <location>
        <begin position="179"/>
        <end position="210"/>
    </location>
</feature>
<dbReference type="Proteomes" id="UP001287286">
    <property type="component" value="Unassembled WGS sequence"/>
</dbReference>